<evidence type="ECO:0000313" key="3">
    <source>
        <dbReference type="Proteomes" id="UP000564604"/>
    </source>
</evidence>
<reference evidence="2 4" key="3">
    <citation type="submission" date="2020-11" db="EMBL/GenBank/DDBJ databases">
        <title>The Complete Genome of Pseudomonas fragi A13BB.</title>
        <authorList>
            <person name="Awolope O.K."/>
            <person name="O'Driscoll N.H."/>
            <person name="Di Salvo A."/>
            <person name="Lamb A.J."/>
        </authorList>
    </citation>
    <scope>NUCLEOTIDE SEQUENCE [LARGE SCALE GENOMIC DNA]</scope>
    <source>
        <strain evidence="2 4">A13BB</strain>
    </source>
</reference>
<gene>
    <name evidence="1" type="ORF">HBN89_16635</name>
    <name evidence="2" type="ORF">I5R27_13055</name>
</gene>
<dbReference type="Proteomes" id="UP000564604">
    <property type="component" value="Unassembled WGS sequence"/>
</dbReference>
<dbReference type="SUPFAM" id="SSF54403">
    <property type="entry name" value="Cystatin/monellin"/>
    <property type="match status" value="1"/>
</dbReference>
<name>A0A9Q5B506_PSEFR</name>
<dbReference type="EMBL" id="JAAQYX010000024">
    <property type="protein sequence ID" value="NNB50881.1"/>
    <property type="molecule type" value="Genomic_DNA"/>
</dbReference>
<organism evidence="1 3">
    <name type="scientific">Pseudomonas fragi</name>
    <dbReference type="NCBI Taxonomy" id="296"/>
    <lineage>
        <taxon>Bacteria</taxon>
        <taxon>Pseudomonadati</taxon>
        <taxon>Pseudomonadota</taxon>
        <taxon>Gammaproteobacteria</taxon>
        <taxon>Pseudomonadales</taxon>
        <taxon>Pseudomonadaceae</taxon>
        <taxon>Pseudomonas</taxon>
    </lineage>
</organism>
<reference evidence="1 3" key="1">
    <citation type="journal article" date="2020" name="Front. Microbiol.">
        <title>Genetic Organization of the aprX-lipA2 Operon Affects the Proteolytic Potential of Pseudomonas Species in Milk.</title>
        <authorList>
            <person name="Maier C."/>
            <person name="Huptas C."/>
            <person name="von Neubeck M."/>
            <person name="Scherer S."/>
            <person name="Wenning M."/>
            <person name="Lucking G."/>
        </authorList>
    </citation>
    <scope>NUCLEOTIDE SEQUENCE [LARGE SCALE GENOMIC DNA]</scope>
    <source>
        <strain evidence="1 3">WS 5094</strain>
    </source>
</reference>
<evidence type="ECO:0000313" key="4">
    <source>
        <dbReference type="Proteomes" id="UP000594467"/>
    </source>
</evidence>
<protein>
    <submittedName>
        <fullName evidence="1">Uncharacterized protein</fullName>
    </submittedName>
</protein>
<evidence type="ECO:0000313" key="2">
    <source>
        <dbReference type="EMBL" id="QPL29779.1"/>
    </source>
</evidence>
<sequence length="90" mass="9960">MTAQEQLVGGWTVYHKLTPKDQEVFKEALTGFVGVQYSPELVSTQVVNGTNYRFKCTATLPGSPGTSWQAIVEIYAPINGKPHITQIHRV</sequence>
<dbReference type="InterPro" id="IPR046350">
    <property type="entry name" value="Cystatin_sf"/>
</dbReference>
<accession>A0A9Q5B506</accession>
<dbReference type="AlphaFoldDB" id="A0A9Q5B506"/>
<dbReference type="RefSeq" id="WP_086797026.1">
    <property type="nucleotide sequence ID" value="NZ_CAUQAK010000001.1"/>
</dbReference>
<proteinExistence type="predicted"/>
<dbReference type="Proteomes" id="UP000594467">
    <property type="component" value="Chromosome"/>
</dbReference>
<dbReference type="EMBL" id="CP065202">
    <property type="protein sequence ID" value="QPL29779.1"/>
    <property type="molecule type" value="Genomic_DNA"/>
</dbReference>
<evidence type="ECO:0000313" key="1">
    <source>
        <dbReference type="EMBL" id="NNB50881.1"/>
    </source>
</evidence>
<reference evidence="1" key="2">
    <citation type="submission" date="2020-03" db="EMBL/GenBank/DDBJ databases">
        <authorList>
            <person name="Maier C."/>
            <person name="Huptas C."/>
            <person name="von Neubeck M."/>
            <person name="Scherer S."/>
            <person name="Wenning M."/>
            <person name="Lucking G."/>
        </authorList>
    </citation>
    <scope>NUCLEOTIDE SEQUENCE</scope>
    <source>
        <strain evidence="1">WS 5094</strain>
    </source>
</reference>